<dbReference type="InterPro" id="IPR014729">
    <property type="entry name" value="Rossmann-like_a/b/a_fold"/>
</dbReference>
<dbReference type="SUPFAM" id="SSF50677">
    <property type="entry name" value="ValRS/IleRS/LeuRS editing domain"/>
    <property type="match status" value="1"/>
</dbReference>
<dbReference type="SUPFAM" id="SSF52374">
    <property type="entry name" value="Nucleotidylyl transferase"/>
    <property type="match status" value="1"/>
</dbReference>
<keyword evidence="8" id="KW-1185">Reference proteome</keyword>
<dbReference type="AlphaFoldDB" id="A0AAV3YDX9"/>
<comment type="caution">
    <text evidence="7">The sequence shown here is derived from an EMBL/GenBank/DDBJ whole genome shotgun (WGS) entry which is preliminary data.</text>
</comment>
<proteinExistence type="inferred from homology"/>
<evidence type="ECO:0000313" key="8">
    <source>
        <dbReference type="Proteomes" id="UP000735302"/>
    </source>
</evidence>
<dbReference type="EMBL" id="BLXT01000847">
    <property type="protein sequence ID" value="GFN80924.1"/>
    <property type="molecule type" value="Genomic_DNA"/>
</dbReference>
<dbReference type="Gene3D" id="3.40.50.620">
    <property type="entry name" value="HUPs"/>
    <property type="match status" value="1"/>
</dbReference>
<evidence type="ECO:0000256" key="4">
    <source>
        <dbReference type="ARBA" id="ARBA00022840"/>
    </source>
</evidence>
<dbReference type="PANTHER" id="PTHR45794">
    <property type="entry name" value="LEUCYL-TRNA SYNTHETASE"/>
    <property type="match status" value="1"/>
</dbReference>
<keyword evidence="3" id="KW-0547">Nucleotide-binding</keyword>
<keyword evidence="6" id="KW-0030">Aminoacyl-tRNA synthetase</keyword>
<keyword evidence="4" id="KW-0067">ATP-binding</keyword>
<evidence type="ECO:0000256" key="1">
    <source>
        <dbReference type="ARBA" id="ARBA00005594"/>
    </source>
</evidence>
<dbReference type="GO" id="GO:0004823">
    <property type="term" value="F:leucine-tRNA ligase activity"/>
    <property type="evidence" value="ECO:0007669"/>
    <property type="project" value="InterPro"/>
</dbReference>
<dbReference type="GO" id="GO:0006429">
    <property type="term" value="P:leucyl-tRNA aminoacylation"/>
    <property type="evidence" value="ECO:0007669"/>
    <property type="project" value="InterPro"/>
</dbReference>
<sequence>MFGDSFYAGLFYVYFNKSFLFLPLPLPLPLHLSLLLSLPLPLPLSLPLPLPPPLPLPLPMPLPYLCRGLCLRLYLCLCASNSSPASVSASDSALFLSPRLPLPLSLHQPLLLPPPVSSPLLMSLPPPLPLAPPLPLPLPMPVDWRRCYISTDANPFFDSFVHWTFTRLRERNRIKFGRRYTIFSPKENQPCMDHDRSSGEEAGLQESTLIKLKLKAPYPSKLAAISNRNVYLVAATLRPETMFGQTNCWVRPDMKYVAVEVNGGDVYVSTRRAARNMSYQDMTPNFGSLNVLAELVGQDLVGVGVEAPLCPNQIIHALPLLTIKEDRGTGILTSVPSDILDDFLALRDLKSNKIPIINVQGYGNLYAVHEYENHRDDTEKNGNLLSSPTEERNINGISQGVMLVKGFEGRTVLEVRKSIQAQMLEKGEAILYMEPEKPVMSRSGDECVSALCDQWYLDYGSPDWRAMAKRCLSKMIIFFDEVRKDFETTMDSLDEHACSRTYGLGSRIPWDRQYLIENMSDSNVNMAYYTVCQLLQSPFWDGSQPGSANIRAEQLTPEVWDYIFYKNTQYPAQCTIPQATLNDLRREFEYWYPVDYRMSGKDLVSNNLTYFIYCHTAMWPDDE</sequence>
<dbReference type="Proteomes" id="UP000735302">
    <property type="component" value="Unassembled WGS sequence"/>
</dbReference>
<name>A0AAV3YDX9_9GAST</name>
<organism evidence="7 8">
    <name type="scientific">Plakobranchus ocellatus</name>
    <dbReference type="NCBI Taxonomy" id="259542"/>
    <lineage>
        <taxon>Eukaryota</taxon>
        <taxon>Metazoa</taxon>
        <taxon>Spiralia</taxon>
        <taxon>Lophotrochozoa</taxon>
        <taxon>Mollusca</taxon>
        <taxon>Gastropoda</taxon>
        <taxon>Heterobranchia</taxon>
        <taxon>Euthyneura</taxon>
        <taxon>Panpulmonata</taxon>
        <taxon>Sacoglossa</taxon>
        <taxon>Placobranchoidea</taxon>
        <taxon>Plakobranchidae</taxon>
        <taxon>Plakobranchus</taxon>
    </lineage>
</organism>
<evidence type="ECO:0000256" key="2">
    <source>
        <dbReference type="ARBA" id="ARBA00022598"/>
    </source>
</evidence>
<dbReference type="GO" id="GO:0005524">
    <property type="term" value="F:ATP binding"/>
    <property type="evidence" value="ECO:0007669"/>
    <property type="project" value="UniProtKB-KW"/>
</dbReference>
<accession>A0AAV3YDX9</accession>
<dbReference type="Gene3D" id="3.90.740.10">
    <property type="entry name" value="Valyl/Leucyl/Isoleucyl-tRNA synthetase, editing domain"/>
    <property type="match status" value="1"/>
</dbReference>
<dbReference type="InterPro" id="IPR004493">
    <property type="entry name" value="Leu-tRNA-synth_Ia_arc/euk"/>
</dbReference>
<evidence type="ECO:0000313" key="7">
    <source>
        <dbReference type="EMBL" id="GFN80924.1"/>
    </source>
</evidence>
<reference evidence="7 8" key="1">
    <citation type="journal article" date="2021" name="Elife">
        <title>Chloroplast acquisition without the gene transfer in kleptoplastic sea slugs, Plakobranchus ocellatus.</title>
        <authorList>
            <person name="Maeda T."/>
            <person name="Takahashi S."/>
            <person name="Yoshida T."/>
            <person name="Shimamura S."/>
            <person name="Takaki Y."/>
            <person name="Nagai Y."/>
            <person name="Toyoda A."/>
            <person name="Suzuki Y."/>
            <person name="Arimoto A."/>
            <person name="Ishii H."/>
            <person name="Satoh N."/>
            <person name="Nishiyama T."/>
            <person name="Hasebe M."/>
            <person name="Maruyama T."/>
            <person name="Minagawa J."/>
            <person name="Obokata J."/>
            <person name="Shigenobu S."/>
        </authorList>
    </citation>
    <scope>NUCLEOTIDE SEQUENCE [LARGE SCALE GENOMIC DNA]</scope>
</reference>
<dbReference type="PANTHER" id="PTHR45794:SF1">
    <property type="entry name" value="LEUCINE--TRNA LIGASE, CYTOPLASMIC"/>
    <property type="match status" value="1"/>
</dbReference>
<evidence type="ECO:0000256" key="5">
    <source>
        <dbReference type="ARBA" id="ARBA00022917"/>
    </source>
</evidence>
<keyword evidence="5" id="KW-0648">Protein biosynthesis</keyword>
<keyword evidence="2 7" id="KW-0436">Ligase</keyword>
<protein>
    <submittedName>
        <fullName evidence="7">Leucine--tRNA ligase, cytoplasmic</fullName>
    </submittedName>
</protein>
<evidence type="ECO:0000256" key="3">
    <source>
        <dbReference type="ARBA" id="ARBA00022741"/>
    </source>
</evidence>
<gene>
    <name evidence="7" type="ORF">PoB_000743000</name>
</gene>
<dbReference type="InterPro" id="IPR009008">
    <property type="entry name" value="Val/Leu/Ile-tRNA-synth_edit"/>
</dbReference>
<dbReference type="GO" id="GO:0002161">
    <property type="term" value="F:aminoacyl-tRNA deacylase activity"/>
    <property type="evidence" value="ECO:0007669"/>
    <property type="project" value="InterPro"/>
</dbReference>
<comment type="similarity">
    <text evidence="1">Belongs to the class-I aminoacyl-tRNA synthetase family.</text>
</comment>
<evidence type="ECO:0000256" key="6">
    <source>
        <dbReference type="ARBA" id="ARBA00023146"/>
    </source>
</evidence>